<dbReference type="AlphaFoldDB" id="A0A1I6YUE1"/>
<dbReference type="Proteomes" id="UP001255917">
    <property type="component" value="Unassembled WGS sequence"/>
</dbReference>
<gene>
    <name evidence="4" type="ORF">RSO68_04295</name>
    <name evidence="5" type="ORF">SAMN04487956_10735</name>
</gene>
<keyword evidence="1 2" id="KW-0808">Transferase</keyword>
<dbReference type="Gene3D" id="1.20.120.1760">
    <property type="match status" value="1"/>
</dbReference>
<dbReference type="PROSITE" id="PS00379">
    <property type="entry name" value="CDP_ALCOHOL_P_TRANSF"/>
    <property type="match status" value="1"/>
</dbReference>
<dbReference type="GO" id="GO:0016780">
    <property type="term" value="F:phosphotransferase activity, for other substituted phosphate groups"/>
    <property type="evidence" value="ECO:0007669"/>
    <property type="project" value="InterPro"/>
</dbReference>
<feature type="transmembrane region" description="Helical" evidence="3">
    <location>
        <begin position="174"/>
        <end position="194"/>
    </location>
</feature>
<reference evidence="4" key="3">
    <citation type="submission" date="2024-05" db="EMBL/GenBank/DDBJ databases">
        <title>Substrates and metabolic shifts associated with increased methane emissions in unrestored hypersaline salterns.</title>
        <authorList>
            <person name="Bueno De Mesquita C.P."/>
            <person name="Tringe S.G."/>
        </authorList>
    </citation>
    <scope>NUCLEOTIDE SEQUENCE</scope>
    <source>
        <strain evidence="4">I4</strain>
    </source>
</reference>
<reference evidence="7" key="2">
    <citation type="submission" date="2023-07" db="EMBL/GenBank/DDBJ databases">
        <title>Substrates and metabolic shifts associated with increased methane emissions in unrestored hypersaline salterns.</title>
        <authorList>
            <person name="Bueno De Mesquita C.P."/>
            <person name="Tringe S.G."/>
        </authorList>
    </citation>
    <scope>NUCLEOTIDE SEQUENCE [LARGE SCALE GENOMIC DNA]</scope>
    <source>
        <strain evidence="7">I4</strain>
    </source>
</reference>
<organism evidence="5 6">
    <name type="scientific">Halomonas saccharevitans</name>
    <dbReference type="NCBI Taxonomy" id="416872"/>
    <lineage>
        <taxon>Bacteria</taxon>
        <taxon>Pseudomonadati</taxon>
        <taxon>Pseudomonadota</taxon>
        <taxon>Gammaproteobacteria</taxon>
        <taxon>Oceanospirillales</taxon>
        <taxon>Halomonadaceae</taxon>
        <taxon>Halomonas</taxon>
    </lineage>
</organism>
<dbReference type="Pfam" id="PF01066">
    <property type="entry name" value="CDP-OH_P_transf"/>
    <property type="match status" value="1"/>
</dbReference>
<evidence type="ECO:0000256" key="3">
    <source>
        <dbReference type="SAM" id="Phobius"/>
    </source>
</evidence>
<evidence type="ECO:0000313" key="7">
    <source>
        <dbReference type="Proteomes" id="UP001255917"/>
    </source>
</evidence>
<evidence type="ECO:0000313" key="5">
    <source>
        <dbReference type="EMBL" id="SFT54037.1"/>
    </source>
</evidence>
<dbReference type="EMBL" id="FPAQ01000007">
    <property type="protein sequence ID" value="SFT54037.1"/>
    <property type="molecule type" value="Genomic_DNA"/>
</dbReference>
<evidence type="ECO:0000256" key="1">
    <source>
        <dbReference type="ARBA" id="ARBA00022679"/>
    </source>
</evidence>
<dbReference type="Proteomes" id="UP000199594">
    <property type="component" value="Unassembled WGS sequence"/>
</dbReference>
<dbReference type="RefSeq" id="WP_089847838.1">
    <property type="nucleotide sequence ID" value="NZ_FPAQ01000007.1"/>
</dbReference>
<name>A0A1I6YUE1_9GAMM</name>
<dbReference type="OrthoDB" id="9790577at2"/>
<keyword evidence="3" id="KW-1133">Transmembrane helix</keyword>
<reference evidence="5 6" key="1">
    <citation type="submission" date="2016-10" db="EMBL/GenBank/DDBJ databases">
        <authorList>
            <person name="de Groot N.N."/>
        </authorList>
    </citation>
    <scope>NUCLEOTIDE SEQUENCE [LARGE SCALE GENOMIC DNA]</scope>
    <source>
        <strain evidence="5 6">CGMCC 1.6493</strain>
    </source>
</reference>
<dbReference type="InterPro" id="IPR043130">
    <property type="entry name" value="CDP-OH_PTrfase_TM_dom"/>
</dbReference>
<dbReference type="InterPro" id="IPR048254">
    <property type="entry name" value="CDP_ALCOHOL_P_TRANSF_CS"/>
</dbReference>
<dbReference type="EMBL" id="JAVXUR010000001">
    <property type="protein sequence ID" value="MDT8878682.1"/>
    <property type="molecule type" value="Genomic_DNA"/>
</dbReference>
<protein>
    <submittedName>
        <fullName evidence="4">CDP-alcohol phosphatidyltransferase family protein</fullName>
    </submittedName>
    <submittedName>
        <fullName evidence="5">Phosphatidylglycerophosphate synthase</fullName>
    </submittedName>
</protein>
<dbReference type="GO" id="GO:0008654">
    <property type="term" value="P:phospholipid biosynthetic process"/>
    <property type="evidence" value="ECO:0007669"/>
    <property type="project" value="InterPro"/>
</dbReference>
<keyword evidence="7" id="KW-1185">Reference proteome</keyword>
<feature type="transmembrane region" description="Helical" evidence="3">
    <location>
        <begin position="33"/>
        <end position="60"/>
    </location>
</feature>
<keyword evidence="3" id="KW-0812">Transmembrane</keyword>
<feature type="transmembrane region" description="Helical" evidence="3">
    <location>
        <begin position="110"/>
        <end position="136"/>
    </location>
</feature>
<dbReference type="InterPro" id="IPR000462">
    <property type="entry name" value="CDP-OH_P_trans"/>
</dbReference>
<dbReference type="GO" id="GO:0016020">
    <property type="term" value="C:membrane"/>
    <property type="evidence" value="ECO:0007669"/>
    <property type="project" value="InterPro"/>
</dbReference>
<sequence length="220" mass="23847">MLDRWTMPLTQAPLTRLARCLARWRVRPDQVTVAAFLIGMLALPLLALEAYLPALAAILLNRLGDGLDGALARLSGQDSDAGGFLDIGLDFVFYGAVVLGFALADPAANALAAAFLLFAFIGTGTSFLAFAIMATRHGLERPRFQQKAFYYLHGLTEGTETVLAFVVFCLFPDHFVLLATLFAAACLLTTATRLGGGYRTLRAFETKDEVVARARQESVR</sequence>
<evidence type="ECO:0000313" key="6">
    <source>
        <dbReference type="Proteomes" id="UP000199594"/>
    </source>
</evidence>
<proteinExistence type="inferred from homology"/>
<evidence type="ECO:0000256" key="2">
    <source>
        <dbReference type="RuleBase" id="RU003750"/>
    </source>
</evidence>
<keyword evidence="3" id="KW-0472">Membrane</keyword>
<comment type="similarity">
    <text evidence="2">Belongs to the CDP-alcohol phosphatidyltransferase class-I family.</text>
</comment>
<accession>A0A1I6YUE1</accession>
<feature type="transmembrane region" description="Helical" evidence="3">
    <location>
        <begin position="81"/>
        <end position="104"/>
    </location>
</feature>
<evidence type="ECO:0000313" key="4">
    <source>
        <dbReference type="EMBL" id="MDT8878682.1"/>
    </source>
</evidence>